<dbReference type="Pfam" id="PF06292">
    <property type="entry name" value="MUN"/>
    <property type="match status" value="1"/>
</dbReference>
<protein>
    <recommendedName>
        <fullName evidence="8">C2 domain-containing protein</fullName>
    </recommendedName>
</protein>
<dbReference type="InterPro" id="IPR011333">
    <property type="entry name" value="SKP1/BTB/POZ_sf"/>
</dbReference>
<dbReference type="SMART" id="SM00225">
    <property type="entry name" value="BTB"/>
    <property type="match status" value="1"/>
</dbReference>
<dbReference type="Gene3D" id="1.20.58.1100">
    <property type="match status" value="1"/>
</dbReference>
<dbReference type="GeneID" id="5981323"/>
<dbReference type="Gene3D" id="2.60.40.150">
    <property type="entry name" value="C2 domain"/>
    <property type="match status" value="1"/>
</dbReference>
<dbReference type="KEGG" id="pno:SNOG_14203"/>
<dbReference type="InterPro" id="IPR052811">
    <property type="entry name" value="Glucose_resp_signaling"/>
</dbReference>
<evidence type="ECO:0000313" key="7">
    <source>
        <dbReference type="Proteomes" id="UP000001055"/>
    </source>
</evidence>
<dbReference type="PANTHER" id="PTHR47263">
    <property type="entry name" value="ADENYLATE CYCLASE ACTIVATION PROTEIN GIT1"/>
    <property type="match status" value="1"/>
</dbReference>
<feature type="domain" description="C2" evidence="2">
    <location>
        <begin position="884"/>
        <end position="1006"/>
    </location>
</feature>
<gene>
    <name evidence="6" type="ORF">SNOG_14203</name>
</gene>
<dbReference type="EMBL" id="CH445354">
    <property type="protein sequence ID" value="EAT78440.2"/>
    <property type="molecule type" value="Genomic_DNA"/>
</dbReference>
<dbReference type="Gene3D" id="3.30.710.10">
    <property type="entry name" value="Potassium Channel Kv1.1, Chain A"/>
    <property type="match status" value="1"/>
</dbReference>
<dbReference type="RefSeq" id="XP_001804400.1">
    <property type="nucleotide sequence ID" value="XM_001804348.1"/>
</dbReference>
<dbReference type="PROSITE" id="PS50004">
    <property type="entry name" value="C2"/>
    <property type="match status" value="1"/>
</dbReference>
<dbReference type="InterPro" id="IPR010439">
    <property type="entry name" value="MUN_dom"/>
</dbReference>
<dbReference type="Pfam" id="PF00168">
    <property type="entry name" value="C2"/>
    <property type="match status" value="1"/>
</dbReference>
<dbReference type="InParanoid" id="Q0U233"/>
<evidence type="ECO:0008006" key="8">
    <source>
        <dbReference type="Google" id="ProtNLM"/>
    </source>
</evidence>
<evidence type="ECO:0000259" key="5">
    <source>
        <dbReference type="PROSITE" id="PS51259"/>
    </source>
</evidence>
<proteinExistence type="predicted"/>
<feature type="region of interest" description="Disordered" evidence="1">
    <location>
        <begin position="343"/>
        <end position="370"/>
    </location>
</feature>
<dbReference type="Proteomes" id="UP000001055">
    <property type="component" value="Unassembled WGS sequence"/>
</dbReference>
<dbReference type="eggNOG" id="ENOG502QQWJ">
    <property type="taxonomic scope" value="Eukaryota"/>
</dbReference>
<evidence type="ECO:0000259" key="4">
    <source>
        <dbReference type="PROSITE" id="PS51258"/>
    </source>
</evidence>
<dbReference type="InterPro" id="IPR000008">
    <property type="entry name" value="C2_dom"/>
</dbReference>
<feature type="compositionally biased region" description="Polar residues" evidence="1">
    <location>
        <begin position="343"/>
        <end position="358"/>
    </location>
</feature>
<dbReference type="PROSITE" id="PS50097">
    <property type="entry name" value="BTB"/>
    <property type="match status" value="1"/>
</dbReference>
<accession>Q0U233</accession>
<dbReference type="SUPFAM" id="SSF49562">
    <property type="entry name" value="C2 domain (Calcium/lipid-binding domain, CaLB)"/>
    <property type="match status" value="1"/>
</dbReference>
<dbReference type="CDD" id="cd04043">
    <property type="entry name" value="C2_Munc13_fungal"/>
    <property type="match status" value="1"/>
</dbReference>
<dbReference type="CDD" id="cd18186">
    <property type="entry name" value="BTB_POZ_ZBTB_KLHL-like"/>
    <property type="match status" value="1"/>
</dbReference>
<sequence length="1592" mass="182094">METSRGSNRRINSIQAQERLQRNRSGSRSSKRIVSSQDAYLYALRVAYLAYLLQPRQKRVQHVPAAPKPVQRSSTSVTDLVKDISLIRDSKSTRFPNGFMGELDKRITKVLMGTERMPEYKDATVKRTFAVFLNEFKDPRFRKNMDKDRRVEDLLLIFFSNATKELQKGKAPTEDGWRLMVDRHVALFIRLISSTLKDNDWTRDRPELAQRLATMEKKLLVHDQDLSSGDQRNGGSGSTTVEVEVPRSYEVKDMPLVLVVSRMFSVSYSDVQADINRYKSVWTERAALQDLKTYQAHLSLMTRKTLNRDDFDLDDAYEAWKHQEAPDISQMILAILQSSPELAKSSPGNSVPQFKPQSPTDPPENGSSYVIDQPVDVGGLDINDDDGTSYTFIPPDPRAYYRAIVKEALTYDLADEQLQASEATGDTPAMKLLSKQSTELLNEIAVRWRVPPSSRLILLLDVIREKYINQEITLDTLDAAFTYIKEPPPPPTDKKSNRMSHIPVQQDSLFDRSKWTVQDYALNQQILSSLNDALLRELFELLMHVYDNKAPAVGPIMYILENHIYDDPGFTGTPEDLDQFAEQLKQGLKQKAADVYGELLAKHIPETKDEWEFFHVIELGRAVVKLCEKIQKRYRKNPEVMGVSPMMCLVEEVFPSYAADARDLVARILEVVHSKGETVPIQDGFDLYKELVEIRQIHGQALPNKKFAFKIEDLLQDFVWRWIEMTDANLIGWVENAFKADQFQIESQNPVPADDERHSVSVVDIFRSFNQSILQIVDLHWDDDFQYAKFMTAVSKAIGIALARYCELVEQKFGREMDRMTPEQEAAARQTRQEKWISLAKDLYTQREKVEPFQFYPESLVKLNNIEYAMHQLDKLEHEIGVDACAEVILKHGPPPTQRIRNNNYMFTIKIIEAEDLKACDINGLSDPYVVLGDEFQKRLAKTRVIYGNLNPRWDESIDITTNGPLNIVATIWDWDALGDHDCVGRTSLKLDPSHFRDYMPREYWLDLDTQGRLLLRVSMEGERDDIQFYFGKSFRTLKRTERDMTRKITDKVTRPQSVIQGPTPQDVSQALVPLFSYFDDNFAIMKQTLTDAAMIMVMTRLWKEALATIESLLVPPLSDKPSQQRPLTQQELDIVFKWLKMLFEFFNAADEEGNVDGVPVDVLKSPKYHELQNLNFFYFEQTEDLIRTSEAMAAASARRAQEQNARMNRMSAPASMGHQFGGAAGLVGMPTRKHKTIMLSRNLGTMKKAKEEKRKEAQAEPNDDMILRILRMRPEAERYLKDRSRQKVPSQERLAAAQAAEAIVRQSLNAGGGRMTGGMGLGANALATRTRNDYDYDIACKMSDEEKIAKGLARLALASPIVCSEPAAKPPPSVFDRMMTIVVGNERFQMHRGLLCFHSRYFKALLDGPFKEGGSNVHTLTTVSRSIFSMFYNWAYTGLVMNTSNVADSDLSCSEIIYIYAFADFHMVPQLKDRAVELYFLKDTKTWAVNLCNTHELYEKTSESSLLRTLHVDLLIEAYNFNDWRTNSKDMPNEFIADLFESCRERKIVPGSLSALEKGTTSFLKKKRTSFCEKYHEHGYPEAPTSVESIS</sequence>
<evidence type="ECO:0000313" key="6">
    <source>
        <dbReference type="EMBL" id="EAT78440.2"/>
    </source>
</evidence>
<evidence type="ECO:0000256" key="1">
    <source>
        <dbReference type="SAM" id="MobiDB-lite"/>
    </source>
</evidence>
<dbReference type="Gene3D" id="1.10.357.50">
    <property type="match status" value="1"/>
</dbReference>
<dbReference type="SUPFAM" id="SSF54695">
    <property type="entry name" value="POZ domain"/>
    <property type="match status" value="1"/>
</dbReference>
<dbReference type="VEuPathDB" id="FungiDB:JI435_308910"/>
<evidence type="ECO:0000259" key="3">
    <source>
        <dbReference type="PROSITE" id="PS50097"/>
    </source>
</evidence>
<evidence type="ECO:0000259" key="2">
    <source>
        <dbReference type="PROSITE" id="PS50004"/>
    </source>
</evidence>
<dbReference type="InterPro" id="IPR035892">
    <property type="entry name" value="C2_domain_sf"/>
</dbReference>
<organism evidence="6 7">
    <name type="scientific">Phaeosphaeria nodorum (strain SN15 / ATCC MYA-4574 / FGSC 10173)</name>
    <name type="common">Glume blotch fungus</name>
    <name type="synonym">Parastagonospora nodorum</name>
    <dbReference type="NCBI Taxonomy" id="321614"/>
    <lineage>
        <taxon>Eukaryota</taxon>
        <taxon>Fungi</taxon>
        <taxon>Dikarya</taxon>
        <taxon>Ascomycota</taxon>
        <taxon>Pezizomycotina</taxon>
        <taxon>Dothideomycetes</taxon>
        <taxon>Pleosporomycetidae</taxon>
        <taxon>Pleosporales</taxon>
        <taxon>Pleosporineae</taxon>
        <taxon>Phaeosphaeriaceae</taxon>
        <taxon>Parastagonospora</taxon>
    </lineage>
</organism>
<name>Q0U233_PHANO</name>
<reference evidence="7" key="1">
    <citation type="journal article" date="2007" name="Plant Cell">
        <title>Dothideomycete-plant interactions illuminated by genome sequencing and EST analysis of the wheat pathogen Stagonospora nodorum.</title>
        <authorList>
            <person name="Hane J.K."/>
            <person name="Lowe R.G."/>
            <person name="Solomon P.S."/>
            <person name="Tan K.C."/>
            <person name="Schoch C.L."/>
            <person name="Spatafora J.W."/>
            <person name="Crous P.W."/>
            <person name="Kodira C."/>
            <person name="Birren B.W."/>
            <person name="Galagan J.E."/>
            <person name="Torriani S.F."/>
            <person name="McDonald B.A."/>
            <person name="Oliver R.P."/>
        </authorList>
    </citation>
    <scope>NUCLEOTIDE SEQUENCE [LARGE SCALE GENOMIC DNA]</scope>
    <source>
        <strain evidence="7">SN15 / ATCC MYA-4574 / FGSC 10173</strain>
    </source>
</reference>
<dbReference type="InterPro" id="IPR000210">
    <property type="entry name" value="BTB/POZ_dom"/>
</dbReference>
<dbReference type="SMART" id="SM00239">
    <property type="entry name" value="C2"/>
    <property type="match status" value="1"/>
</dbReference>
<dbReference type="STRING" id="321614.Q0U233"/>
<dbReference type="Pfam" id="PF00651">
    <property type="entry name" value="BTB"/>
    <property type="match status" value="1"/>
</dbReference>
<dbReference type="HOGENOM" id="CLU_003023_0_0_1"/>
<dbReference type="InterPro" id="IPR014770">
    <property type="entry name" value="Munc13_1"/>
</dbReference>
<feature type="domain" description="MHD1" evidence="4">
    <location>
        <begin position="685"/>
        <end position="809"/>
    </location>
</feature>
<dbReference type="FunCoup" id="Q0U233">
    <property type="interactions" value="47"/>
</dbReference>
<dbReference type="PROSITE" id="PS51258">
    <property type="entry name" value="MHD1"/>
    <property type="match status" value="1"/>
</dbReference>
<feature type="domain" description="BTB" evidence="3">
    <location>
        <begin position="1378"/>
        <end position="1445"/>
    </location>
</feature>
<dbReference type="PROSITE" id="PS51259">
    <property type="entry name" value="MHD2"/>
    <property type="match status" value="1"/>
</dbReference>
<feature type="domain" description="MHD2" evidence="5">
    <location>
        <begin position="1069"/>
        <end position="1190"/>
    </location>
</feature>
<dbReference type="PANTHER" id="PTHR47263:SF1">
    <property type="entry name" value="C2 DOMAIN PROTEIN (AFU_ORTHOLOGUE AFUA_7G02350)"/>
    <property type="match status" value="1"/>
</dbReference>
<dbReference type="InterPro" id="IPR014772">
    <property type="entry name" value="Munc13_dom-2"/>
</dbReference>
<dbReference type="VEuPathDB" id="FungiDB:JI435_142030"/>